<dbReference type="GO" id="GO:0005737">
    <property type="term" value="C:cytoplasm"/>
    <property type="evidence" value="ECO:0007669"/>
    <property type="project" value="TreeGrafter"/>
</dbReference>
<dbReference type="OrthoDB" id="8527901at2"/>
<keyword evidence="1" id="KW-0175">Coiled coil</keyword>
<dbReference type="Gene3D" id="3.40.50.300">
    <property type="entry name" value="P-loop containing nucleotide triphosphate hydrolases"/>
    <property type="match status" value="1"/>
</dbReference>
<dbReference type="eggNOG" id="COG1196">
    <property type="taxonomic scope" value="Bacteria"/>
</dbReference>
<keyword evidence="4" id="KW-1185">Reference proteome</keyword>
<feature type="region of interest" description="Disordered" evidence="2">
    <location>
        <begin position="346"/>
        <end position="382"/>
    </location>
</feature>
<dbReference type="RefSeq" id="WP_011210969.1">
    <property type="nucleotide sequence ID" value="NC_006361.1"/>
</dbReference>
<feature type="coiled-coil region" evidence="1">
    <location>
        <begin position="757"/>
        <end position="791"/>
    </location>
</feature>
<dbReference type="GO" id="GO:0032982">
    <property type="term" value="C:myosin filament"/>
    <property type="evidence" value="ECO:0007669"/>
    <property type="project" value="TreeGrafter"/>
</dbReference>
<organism evidence="3 4">
    <name type="scientific">Nocardia farcinica (strain IFM 10152)</name>
    <dbReference type="NCBI Taxonomy" id="247156"/>
    <lineage>
        <taxon>Bacteria</taxon>
        <taxon>Bacillati</taxon>
        <taxon>Actinomycetota</taxon>
        <taxon>Actinomycetes</taxon>
        <taxon>Mycobacteriales</taxon>
        <taxon>Nocardiaceae</taxon>
        <taxon>Nocardia</taxon>
    </lineage>
</organism>
<reference evidence="3 4" key="1">
    <citation type="journal article" date="2004" name="Proc. Natl. Acad. Sci. U.S.A.">
        <title>The complete genomic sequence of Nocardia farcinica IFM 10152.</title>
        <authorList>
            <person name="Ishikawa J."/>
            <person name="Yamashita A."/>
            <person name="Mikami Y."/>
            <person name="Hoshino Y."/>
            <person name="Kurita H."/>
            <person name="Hotta K."/>
            <person name="Shiba T."/>
            <person name="Hattori M."/>
        </authorList>
    </citation>
    <scope>NUCLEOTIDE SEQUENCE [LARGE SCALE GENOMIC DNA]</scope>
    <source>
        <strain evidence="3 4">IFM 10152</strain>
    </source>
</reference>
<evidence type="ECO:0000313" key="3">
    <source>
        <dbReference type="EMBL" id="BAD59285.1"/>
    </source>
</evidence>
<dbReference type="NCBIfam" id="TIGR02680">
    <property type="entry name" value="TIGR02680 family protein"/>
    <property type="match status" value="1"/>
</dbReference>
<dbReference type="PANTHER" id="PTHR45615:SF40">
    <property type="entry name" value="MYOSIN HEAVY CHAIN, NON-MUSCLE"/>
    <property type="match status" value="1"/>
</dbReference>
<dbReference type="KEGG" id="nfa:NFA_44340"/>
<dbReference type="STRING" id="247156.NFA_44340"/>
<dbReference type="InterPro" id="IPR027417">
    <property type="entry name" value="P-loop_NTPase"/>
</dbReference>
<dbReference type="Proteomes" id="UP000006820">
    <property type="component" value="Chromosome"/>
</dbReference>
<evidence type="ECO:0008006" key="5">
    <source>
        <dbReference type="Google" id="ProtNLM"/>
    </source>
</evidence>
<dbReference type="InterPro" id="IPR013496">
    <property type="entry name" value="CHP02680"/>
</dbReference>
<gene>
    <name evidence="3" type="ordered locus">NFA_44340</name>
</gene>
<dbReference type="GO" id="GO:0051015">
    <property type="term" value="F:actin filament binding"/>
    <property type="evidence" value="ECO:0007669"/>
    <property type="project" value="TreeGrafter"/>
</dbReference>
<dbReference type="PANTHER" id="PTHR45615">
    <property type="entry name" value="MYOSIN HEAVY CHAIN, NON-MUSCLE"/>
    <property type="match status" value="1"/>
</dbReference>
<dbReference type="GeneID" id="61135050"/>
<dbReference type="GO" id="GO:0000146">
    <property type="term" value="F:microfilament motor activity"/>
    <property type="evidence" value="ECO:0007669"/>
    <property type="project" value="TreeGrafter"/>
</dbReference>
<evidence type="ECO:0000313" key="4">
    <source>
        <dbReference type="Proteomes" id="UP000006820"/>
    </source>
</evidence>
<dbReference type="HOGENOM" id="CLU_005532_0_0_11"/>
<sequence length="1382" mass="150704">MSTDTTDSSPLITAPGLPRPTTRRWKPLRAGLADLFYYDNQEFRFRDGRLLLRGNNGAGKSKVLALLLPFLLDGELAPHRVEPDADSRKRMEWNLLLGGEHPHSERVGYTWLEFGRVEADGTELFCTIGCGLKAVASRGIAAHWYFVSSARMGVGLRVLDDQGYPVSRDRLGEQLVGNGERYDTAGAYRRAVDEALFGLGESRYGVLVDLLIRLRQPQLSKKPSEKVLSDALTESLPPIDQAILADVAEAFRSLQEDRDELADMQSALDGTRNFLTHYREYARTASRRRTTRLRQAHSRYERVGKDLGGAKDALATADDELRRLRADTRDAEDQRERLAEQRQALYDSSAAGAARELERARDQARDAQKLAADRAGDHTEAQQHYDAFRTRADEEQETLATTDTEFRAARQQAAHTAAQALLTTAHTADIDAALDRQPLGETAPLRRAADRIAALQSAAIKKLRTLIAAVDTAEQRLTATRARIDKLDTDAAGLAEAARLAEQAVDAEAARLTDSTSTYLRAATELALDDLPAVLDDLTAWARILTGESPVRVAVAARASALADELTRAESSLEHEESVLEEQCRAHRTELNRLREGGIEYPPTRHTRSALSDSDRDGTAFWQLTAFADRVPETDRAGLEAALEAAGILDARIGADGTLRAVTGEVILSPETVAPGRSLTGVLEPALDPADSRTATLTPAAVTAVLTSIGLGTGSTHHTWVDVSGDFQIGVLHGAWTKTDAQYIGAVARERFRLARITALEANLDTLARQLAELAAQRRALTERKRALRAEAAGLPDEEALRGAHRRITEVATQRRRLTAELADAAADAAREEAAVHTASTERDRYAGDAGLPVTPDALDDIAEALTDYRVHTAALWIATTRRTEAAGRAETARADAEQAHNRLLLRAEAAEAARIDALKADERHRTLDASVGAEVAELRAELARVATAIEDNKRRRGELATALETAVHAHGIAEGKLAELTEQLDIERADRDHEITAVHRFAETGLFEIALTDTAVPTADTWSAAAAISFARAAESELAEVAEDDKTLDRAARRIAEEHKTLTDLLSAQGNTTSMTPRDDGLVVDIVFRGRPVTVAGLAETLEQEVGDRNRLLTAREREVLENHLVDEVAAALQELILAAEDQVLRMNTELASRPTSTGMRLRLNWVLGDEAPTGARAALRQLRQTADLWNETDRAAVGEFLQQEIERVRAEHGVGTWLEHLTAAFDYRRWHKFVIELQQRGQWRPATGPASGGERVLAASVPLFAAASSHYSSAGNPHAPRLVMLDEAFAGVDDNARAKYFGLLAAFDLDVVMTSEREWGCYPEVPGLAIAQLARTDEVAAVLVTPWEWDGSDRHRMNYPEPAAAAAAGADAPADAAGLF</sequence>
<accession>Q5YRA6</accession>
<feature type="coiled-coil region" evidence="1">
    <location>
        <begin position="894"/>
        <end position="956"/>
    </location>
</feature>
<dbReference type="EMBL" id="AP006618">
    <property type="protein sequence ID" value="BAD59285.1"/>
    <property type="molecule type" value="Genomic_DNA"/>
</dbReference>
<dbReference type="SUPFAM" id="SSF52540">
    <property type="entry name" value="P-loop containing nucleoside triphosphate hydrolases"/>
    <property type="match status" value="1"/>
</dbReference>
<dbReference type="GO" id="GO:0016460">
    <property type="term" value="C:myosin II complex"/>
    <property type="evidence" value="ECO:0007669"/>
    <property type="project" value="TreeGrafter"/>
</dbReference>
<protein>
    <recommendedName>
        <fullName evidence="5">TIGR02680 family protein</fullName>
    </recommendedName>
</protein>
<proteinExistence type="predicted"/>
<evidence type="ECO:0000256" key="2">
    <source>
        <dbReference type="SAM" id="MobiDB-lite"/>
    </source>
</evidence>
<name>Q5YRA6_NOCFA</name>
<dbReference type="Pfam" id="PF13558">
    <property type="entry name" value="SbcC_Walker_B"/>
    <property type="match status" value="1"/>
</dbReference>
<evidence type="ECO:0000256" key="1">
    <source>
        <dbReference type="SAM" id="Coils"/>
    </source>
</evidence>
<feature type="compositionally biased region" description="Basic and acidic residues" evidence="2">
    <location>
        <begin position="355"/>
        <end position="382"/>
    </location>
</feature>